<accession>A0ABS0FBZ6</accession>
<reference evidence="1 2" key="1">
    <citation type="submission" date="2020-11" db="EMBL/GenBank/DDBJ databases">
        <title>Kaistella gelatinilytica sp. nov., a flavobacterium isolated from Antarctic Soil.</title>
        <authorList>
            <person name="Li J."/>
        </authorList>
    </citation>
    <scope>NUCLEOTIDE SEQUENCE [LARGE SCALE GENOMIC DNA]</scope>
    <source>
        <strain evidence="1 2">G5-32</strain>
    </source>
</reference>
<evidence type="ECO:0000313" key="1">
    <source>
        <dbReference type="EMBL" id="MBF8457170.1"/>
    </source>
</evidence>
<dbReference type="InterPro" id="IPR021352">
    <property type="entry name" value="DUF2971"/>
</dbReference>
<dbReference type="Proteomes" id="UP000660070">
    <property type="component" value="Unassembled WGS sequence"/>
</dbReference>
<gene>
    <name evidence="1" type="ORF">IV494_08235</name>
</gene>
<proteinExistence type="predicted"/>
<dbReference type="RefSeq" id="WP_196079684.1">
    <property type="nucleotide sequence ID" value="NZ_JADPVI010000002.1"/>
</dbReference>
<comment type="caution">
    <text evidence="1">The sequence shown here is derived from an EMBL/GenBank/DDBJ whole genome shotgun (WGS) entry which is preliminary data.</text>
</comment>
<protein>
    <submittedName>
        <fullName evidence="1">DUF2971 domain-containing protein</fullName>
    </submittedName>
</protein>
<organism evidence="1 2">
    <name type="scientific">Kaistella gelatinilytica</name>
    <dbReference type="NCBI Taxonomy" id="2787636"/>
    <lineage>
        <taxon>Bacteria</taxon>
        <taxon>Pseudomonadati</taxon>
        <taxon>Bacteroidota</taxon>
        <taxon>Flavobacteriia</taxon>
        <taxon>Flavobacteriales</taxon>
        <taxon>Weeksellaceae</taxon>
        <taxon>Chryseobacterium group</taxon>
        <taxon>Kaistella</taxon>
    </lineage>
</organism>
<name>A0ABS0FBZ6_9FLAO</name>
<dbReference type="EMBL" id="JADPVI010000002">
    <property type="protein sequence ID" value="MBF8457170.1"/>
    <property type="molecule type" value="Genomic_DNA"/>
</dbReference>
<dbReference type="Pfam" id="PF11185">
    <property type="entry name" value="DUF2971"/>
    <property type="match status" value="1"/>
</dbReference>
<keyword evidence="2" id="KW-1185">Reference proteome</keyword>
<evidence type="ECO:0000313" key="2">
    <source>
        <dbReference type="Proteomes" id="UP000660070"/>
    </source>
</evidence>
<sequence>MNFDKPKILYKYSPLSTAELIIRSNSIKFSDPSTFNDPFDCDVNLLEFKLPDKLDEHTSYEIETIKLIFQNHPGFNELIQEEGFIEKMYKEAQIEKVKGARVSCFSLINNNILMWLHYADKHKGICLEFDSDLTSHGFTNLAEEDVTEGEVGYAEYEKINYLSSNRIFAVYKMLLCKSNTWSYEKEFRLITLNRKPELQKFKKSFLKSIYFGLNVTSSDIETFISLCSDYKYETLKFFKAEKRNLTIEFEQI</sequence>